<organism evidence="8 9">
    <name type="scientific">Salinibacterium amurskyense</name>
    <dbReference type="NCBI Taxonomy" id="205941"/>
    <lineage>
        <taxon>Bacteria</taxon>
        <taxon>Bacillati</taxon>
        <taxon>Actinomycetota</taxon>
        <taxon>Actinomycetes</taxon>
        <taxon>Micrococcales</taxon>
        <taxon>Microbacteriaceae</taxon>
        <taxon>Salinibacterium</taxon>
    </lineage>
</organism>
<dbReference type="PANTHER" id="PTHR43133:SF66">
    <property type="entry name" value="ECF RNA POLYMERASE SIGMA FACTOR SIGK"/>
    <property type="match status" value="1"/>
</dbReference>
<accession>A0A2M9D7F7</accession>
<dbReference type="Pfam" id="PF04542">
    <property type="entry name" value="Sigma70_r2"/>
    <property type="match status" value="1"/>
</dbReference>
<reference evidence="8 9" key="1">
    <citation type="submission" date="2017-11" db="EMBL/GenBank/DDBJ databases">
        <title>Genomic Encyclopedia of Archaeal and Bacterial Type Strains, Phase II (KMG-II): From Individual Species to Whole Genera.</title>
        <authorList>
            <person name="Goeker M."/>
        </authorList>
    </citation>
    <scope>NUCLEOTIDE SEQUENCE [LARGE SCALE GENOMIC DNA]</scope>
    <source>
        <strain evidence="8 9">DSM 16400</strain>
    </source>
</reference>
<sequence>MLVLMSREADVGATPEEPGVPATSPQDLLERVATGDQAAFSELYDQLAPRVFGLVKRLLRDHSQSEEVTQEIFLEIWQTATRFDSNKGAAVSWILTMAHRRTVDRVRASQSSRDRDVRIGIRDHNPDYDHVSETIEVRLEHERVEKAMSRLTELQRQAVSLAYYGGYSHSEVATMLKVPVGTVKTRLRDGMIRLRDEMGVAS</sequence>
<dbReference type="InterPro" id="IPR014284">
    <property type="entry name" value="RNA_pol_sigma-70_dom"/>
</dbReference>
<keyword evidence="4" id="KW-0804">Transcription</keyword>
<dbReference type="NCBIfam" id="TIGR02937">
    <property type="entry name" value="sigma70-ECF"/>
    <property type="match status" value="1"/>
</dbReference>
<feature type="domain" description="RNA polymerase sigma-70 region 2" evidence="6">
    <location>
        <begin position="43"/>
        <end position="110"/>
    </location>
</feature>
<dbReference type="Proteomes" id="UP000231742">
    <property type="component" value="Unassembled WGS sequence"/>
</dbReference>
<dbReference type="InterPro" id="IPR013249">
    <property type="entry name" value="RNA_pol_sigma70_r4_t2"/>
</dbReference>
<dbReference type="Pfam" id="PF08281">
    <property type="entry name" value="Sigma70_r4_2"/>
    <property type="match status" value="1"/>
</dbReference>
<dbReference type="EMBL" id="PGFH01000001">
    <property type="protein sequence ID" value="PJJ81659.1"/>
    <property type="molecule type" value="Genomic_DNA"/>
</dbReference>
<feature type="region of interest" description="Disordered" evidence="5">
    <location>
        <begin position="1"/>
        <end position="24"/>
    </location>
</feature>
<comment type="caution">
    <text evidence="8">The sequence shown here is derived from an EMBL/GenBank/DDBJ whole genome shotgun (WGS) entry which is preliminary data.</text>
</comment>
<dbReference type="Gene3D" id="1.10.1740.10">
    <property type="match status" value="1"/>
</dbReference>
<dbReference type="AlphaFoldDB" id="A0A2M9D7F7"/>
<dbReference type="Gene3D" id="1.10.10.10">
    <property type="entry name" value="Winged helix-like DNA-binding domain superfamily/Winged helix DNA-binding domain"/>
    <property type="match status" value="1"/>
</dbReference>
<keyword evidence="3" id="KW-0731">Sigma factor</keyword>
<dbReference type="GO" id="GO:0006352">
    <property type="term" value="P:DNA-templated transcription initiation"/>
    <property type="evidence" value="ECO:0007669"/>
    <property type="project" value="InterPro"/>
</dbReference>
<evidence type="ECO:0000256" key="5">
    <source>
        <dbReference type="SAM" id="MobiDB-lite"/>
    </source>
</evidence>
<keyword evidence="9" id="KW-1185">Reference proteome</keyword>
<gene>
    <name evidence="8" type="ORF">CLV85_0837</name>
</gene>
<name>A0A2M9D7F7_9MICO</name>
<dbReference type="CDD" id="cd06171">
    <property type="entry name" value="Sigma70_r4"/>
    <property type="match status" value="1"/>
</dbReference>
<keyword evidence="2" id="KW-0805">Transcription regulation</keyword>
<dbReference type="GO" id="GO:0016987">
    <property type="term" value="F:sigma factor activity"/>
    <property type="evidence" value="ECO:0007669"/>
    <property type="project" value="UniProtKB-KW"/>
</dbReference>
<dbReference type="InterPro" id="IPR007627">
    <property type="entry name" value="RNA_pol_sigma70_r2"/>
</dbReference>
<evidence type="ECO:0000313" key="9">
    <source>
        <dbReference type="Proteomes" id="UP000231742"/>
    </source>
</evidence>
<dbReference type="SUPFAM" id="SSF88946">
    <property type="entry name" value="Sigma2 domain of RNA polymerase sigma factors"/>
    <property type="match status" value="1"/>
</dbReference>
<dbReference type="GO" id="GO:0003677">
    <property type="term" value="F:DNA binding"/>
    <property type="evidence" value="ECO:0007669"/>
    <property type="project" value="InterPro"/>
</dbReference>
<proteinExistence type="inferred from homology"/>
<dbReference type="PANTHER" id="PTHR43133">
    <property type="entry name" value="RNA POLYMERASE ECF-TYPE SIGMA FACTO"/>
    <property type="match status" value="1"/>
</dbReference>
<evidence type="ECO:0000256" key="3">
    <source>
        <dbReference type="ARBA" id="ARBA00023082"/>
    </source>
</evidence>
<dbReference type="InterPro" id="IPR036388">
    <property type="entry name" value="WH-like_DNA-bd_sf"/>
</dbReference>
<evidence type="ECO:0000259" key="7">
    <source>
        <dbReference type="Pfam" id="PF08281"/>
    </source>
</evidence>
<evidence type="ECO:0000313" key="8">
    <source>
        <dbReference type="EMBL" id="PJJ81659.1"/>
    </source>
</evidence>
<evidence type="ECO:0000256" key="2">
    <source>
        <dbReference type="ARBA" id="ARBA00023015"/>
    </source>
</evidence>
<dbReference type="NCBIfam" id="NF007228">
    <property type="entry name" value="PRK09646.1"/>
    <property type="match status" value="1"/>
</dbReference>
<dbReference type="InterPro" id="IPR013324">
    <property type="entry name" value="RNA_pol_sigma_r3/r4-like"/>
</dbReference>
<dbReference type="SUPFAM" id="SSF88659">
    <property type="entry name" value="Sigma3 and sigma4 domains of RNA polymerase sigma factors"/>
    <property type="match status" value="1"/>
</dbReference>
<dbReference type="InterPro" id="IPR039425">
    <property type="entry name" value="RNA_pol_sigma-70-like"/>
</dbReference>
<protein>
    <submittedName>
        <fullName evidence="8">RNA polymerase ECF family sigma subunit</fullName>
    </submittedName>
</protein>
<dbReference type="InterPro" id="IPR013325">
    <property type="entry name" value="RNA_pol_sigma_r2"/>
</dbReference>
<evidence type="ECO:0000256" key="1">
    <source>
        <dbReference type="ARBA" id="ARBA00010641"/>
    </source>
</evidence>
<comment type="similarity">
    <text evidence="1">Belongs to the sigma-70 factor family. ECF subfamily.</text>
</comment>
<feature type="domain" description="RNA polymerase sigma factor 70 region 4 type 2" evidence="7">
    <location>
        <begin position="142"/>
        <end position="193"/>
    </location>
</feature>
<evidence type="ECO:0000259" key="6">
    <source>
        <dbReference type="Pfam" id="PF04542"/>
    </source>
</evidence>
<evidence type="ECO:0000256" key="4">
    <source>
        <dbReference type="ARBA" id="ARBA00023163"/>
    </source>
</evidence>